<keyword evidence="4" id="KW-0411">Iron-sulfur</keyword>
<dbReference type="CDD" id="cd03467">
    <property type="entry name" value="Rieske"/>
    <property type="match status" value="1"/>
</dbReference>
<name>A0A367YRP6_9ACTN</name>
<dbReference type="Gene3D" id="2.102.10.10">
    <property type="entry name" value="Rieske [2Fe-2S] iron-sulphur domain"/>
    <property type="match status" value="1"/>
</dbReference>
<dbReference type="AlphaFoldDB" id="A0A367YRP6"/>
<dbReference type="PROSITE" id="PS51296">
    <property type="entry name" value="RIESKE"/>
    <property type="match status" value="1"/>
</dbReference>
<dbReference type="SUPFAM" id="SSF50022">
    <property type="entry name" value="ISP domain"/>
    <property type="match status" value="1"/>
</dbReference>
<evidence type="ECO:0000256" key="2">
    <source>
        <dbReference type="ARBA" id="ARBA00022723"/>
    </source>
</evidence>
<dbReference type="Pfam" id="PF00355">
    <property type="entry name" value="Rieske"/>
    <property type="match status" value="1"/>
</dbReference>
<evidence type="ECO:0000259" key="7">
    <source>
        <dbReference type="PROSITE" id="PS51296"/>
    </source>
</evidence>
<dbReference type="GO" id="GO:0051537">
    <property type="term" value="F:2 iron, 2 sulfur cluster binding"/>
    <property type="evidence" value="ECO:0007669"/>
    <property type="project" value="UniProtKB-KW"/>
</dbReference>
<evidence type="ECO:0000256" key="1">
    <source>
        <dbReference type="ARBA" id="ARBA00022714"/>
    </source>
</evidence>
<dbReference type="PANTHER" id="PTHR21496">
    <property type="entry name" value="FERREDOXIN-RELATED"/>
    <property type="match status" value="1"/>
</dbReference>
<comment type="cofactor">
    <cofactor evidence="5">
        <name>[2Fe-2S] cluster</name>
        <dbReference type="ChEBI" id="CHEBI:190135"/>
    </cofactor>
</comment>
<accession>A0A367YRP6</accession>
<dbReference type="InterPro" id="IPR019251">
    <property type="entry name" value="DUF2231_TM"/>
</dbReference>
<comment type="similarity">
    <text evidence="6">Belongs to the bacterial ring-hydroxylating dioxygenase ferredoxin component family.</text>
</comment>
<dbReference type="InterPro" id="IPR017941">
    <property type="entry name" value="Rieske_2Fe-2S"/>
</dbReference>
<dbReference type="GO" id="GO:0004497">
    <property type="term" value="F:monooxygenase activity"/>
    <property type="evidence" value="ECO:0007669"/>
    <property type="project" value="UniProtKB-ARBA"/>
</dbReference>
<feature type="domain" description="Rieske" evidence="7">
    <location>
        <begin position="186"/>
        <end position="283"/>
    </location>
</feature>
<dbReference type="Proteomes" id="UP000252770">
    <property type="component" value="Unassembled WGS sequence"/>
</dbReference>
<evidence type="ECO:0000256" key="5">
    <source>
        <dbReference type="ARBA" id="ARBA00034078"/>
    </source>
</evidence>
<evidence type="ECO:0000256" key="6">
    <source>
        <dbReference type="ARBA" id="ARBA00038001"/>
    </source>
</evidence>
<protein>
    <submittedName>
        <fullName evidence="8">DUF2231 domain-containing protein</fullName>
    </submittedName>
</protein>
<keyword evidence="1" id="KW-0001">2Fe-2S</keyword>
<keyword evidence="3" id="KW-0408">Iron</keyword>
<evidence type="ECO:0000256" key="4">
    <source>
        <dbReference type="ARBA" id="ARBA00023014"/>
    </source>
</evidence>
<evidence type="ECO:0000313" key="8">
    <source>
        <dbReference type="EMBL" id="RCK68565.1"/>
    </source>
</evidence>
<organism evidence="8 9">
    <name type="scientific">Desertihabitans brevis</name>
    <dbReference type="NCBI Taxonomy" id="2268447"/>
    <lineage>
        <taxon>Bacteria</taxon>
        <taxon>Bacillati</taxon>
        <taxon>Actinomycetota</taxon>
        <taxon>Actinomycetes</taxon>
        <taxon>Propionibacteriales</taxon>
        <taxon>Propionibacteriaceae</taxon>
        <taxon>Desertihabitans</taxon>
    </lineage>
</organism>
<comment type="caution">
    <text evidence="8">The sequence shown here is derived from an EMBL/GenBank/DDBJ whole genome shotgun (WGS) entry which is preliminary data.</text>
</comment>
<reference evidence="8 9" key="1">
    <citation type="submission" date="2018-07" db="EMBL/GenBank/DDBJ databases">
        <title>Desertimonas flava gen. nov. sp. nov.</title>
        <authorList>
            <person name="Liu S."/>
        </authorList>
    </citation>
    <scope>NUCLEOTIDE SEQUENCE [LARGE SCALE GENOMIC DNA]</scope>
    <source>
        <strain evidence="8 9">16Sb5-5</strain>
    </source>
</reference>
<gene>
    <name evidence="8" type="ORF">DT076_15130</name>
</gene>
<dbReference type="InterPro" id="IPR036922">
    <property type="entry name" value="Rieske_2Fe-2S_sf"/>
</dbReference>
<dbReference type="GO" id="GO:0046872">
    <property type="term" value="F:metal ion binding"/>
    <property type="evidence" value="ECO:0007669"/>
    <property type="project" value="UniProtKB-KW"/>
</dbReference>
<evidence type="ECO:0000313" key="9">
    <source>
        <dbReference type="Proteomes" id="UP000252770"/>
    </source>
</evidence>
<sequence>MLINRFGTLFERLVRRIETAESLDATADPVAERAGRLYGGPRVRSLLAGTPLSHPLHPLLITVPIGSWAAAMVLDLVGNKSGARTAIGVGLLTAPLAAATGTHDWTSTVGGQRRVGWVHALLNVSAIGLYAASWMARRRGHHRAGQLLTIPGFALLGASGSLGGHLSYARGVGVDVTAFDPEVPGWVDVAASTEVEHGRLTGASAAGVELVLTRDADDTLHALADRCTHRGGPLHEGTLEDGCVRCPWHDSRFSLADGSVVTGPATRPQPVFETREEDGRVLVRHLATG</sequence>
<proteinExistence type="inferred from homology"/>
<evidence type="ECO:0000256" key="3">
    <source>
        <dbReference type="ARBA" id="ARBA00023004"/>
    </source>
</evidence>
<dbReference type="GO" id="GO:0016705">
    <property type="term" value="F:oxidoreductase activity, acting on paired donors, with incorporation or reduction of molecular oxygen"/>
    <property type="evidence" value="ECO:0007669"/>
    <property type="project" value="UniProtKB-ARBA"/>
</dbReference>
<dbReference type="PANTHER" id="PTHR21496:SF0">
    <property type="entry name" value="RIESKE DOMAIN-CONTAINING PROTEIN"/>
    <property type="match status" value="1"/>
</dbReference>
<keyword evidence="2" id="KW-0479">Metal-binding</keyword>
<dbReference type="Pfam" id="PF09990">
    <property type="entry name" value="DUF2231"/>
    <property type="match status" value="1"/>
</dbReference>
<dbReference type="EMBL" id="QOUI01000010">
    <property type="protein sequence ID" value="RCK68565.1"/>
    <property type="molecule type" value="Genomic_DNA"/>
</dbReference>
<keyword evidence="9" id="KW-1185">Reference proteome</keyword>
<dbReference type="RefSeq" id="WP_114127536.1">
    <property type="nucleotide sequence ID" value="NZ_QOUI01000010.1"/>
</dbReference>